<dbReference type="AlphaFoldDB" id="A0A067CLD8"/>
<proteinExistence type="predicted"/>
<dbReference type="KEGG" id="spar:SPRG_06887"/>
<accession>A0A067CLD8</accession>
<dbReference type="RefSeq" id="XP_012201739.1">
    <property type="nucleotide sequence ID" value="XM_012346349.1"/>
</dbReference>
<dbReference type="VEuPathDB" id="FungiDB:SPRG_06887"/>
<protein>
    <submittedName>
        <fullName evidence="1">Uncharacterized protein</fullName>
    </submittedName>
</protein>
<organism evidence="1 2">
    <name type="scientific">Saprolegnia parasitica (strain CBS 223.65)</name>
    <dbReference type="NCBI Taxonomy" id="695850"/>
    <lineage>
        <taxon>Eukaryota</taxon>
        <taxon>Sar</taxon>
        <taxon>Stramenopiles</taxon>
        <taxon>Oomycota</taxon>
        <taxon>Saprolegniomycetes</taxon>
        <taxon>Saprolegniales</taxon>
        <taxon>Saprolegniaceae</taxon>
        <taxon>Saprolegnia</taxon>
    </lineage>
</organism>
<evidence type="ECO:0000313" key="2">
    <source>
        <dbReference type="Proteomes" id="UP000030745"/>
    </source>
</evidence>
<keyword evidence="2" id="KW-1185">Reference proteome</keyword>
<sequence>MNYGEAVALVEAAVAAEDRGLYERATEEYFPSPKIQQLLALKAQQVERWGVALAAWLADGQRGPKPMRM</sequence>
<dbReference type="GeneID" id="24129205"/>
<reference evidence="1 2" key="1">
    <citation type="journal article" date="2013" name="PLoS Genet.">
        <title>Distinctive expansion of potential virulence genes in the genome of the oomycete fish pathogen Saprolegnia parasitica.</title>
        <authorList>
            <person name="Jiang R.H."/>
            <person name="de Bruijn I."/>
            <person name="Haas B.J."/>
            <person name="Belmonte R."/>
            <person name="Lobach L."/>
            <person name="Christie J."/>
            <person name="van den Ackerveken G."/>
            <person name="Bottin A."/>
            <person name="Bulone V."/>
            <person name="Diaz-Moreno S.M."/>
            <person name="Dumas B."/>
            <person name="Fan L."/>
            <person name="Gaulin E."/>
            <person name="Govers F."/>
            <person name="Grenville-Briggs L.J."/>
            <person name="Horner N.R."/>
            <person name="Levin J.Z."/>
            <person name="Mammella M."/>
            <person name="Meijer H.J."/>
            <person name="Morris P."/>
            <person name="Nusbaum C."/>
            <person name="Oome S."/>
            <person name="Phillips A.J."/>
            <person name="van Rooyen D."/>
            <person name="Rzeszutek E."/>
            <person name="Saraiva M."/>
            <person name="Secombes C.J."/>
            <person name="Seidl M.F."/>
            <person name="Snel B."/>
            <person name="Stassen J.H."/>
            <person name="Sykes S."/>
            <person name="Tripathy S."/>
            <person name="van den Berg H."/>
            <person name="Vega-Arreguin J.C."/>
            <person name="Wawra S."/>
            <person name="Young S.K."/>
            <person name="Zeng Q."/>
            <person name="Dieguez-Uribeondo J."/>
            <person name="Russ C."/>
            <person name="Tyler B.M."/>
            <person name="van West P."/>
        </authorList>
    </citation>
    <scope>NUCLEOTIDE SEQUENCE [LARGE SCALE GENOMIC DNA]</scope>
    <source>
        <strain evidence="1 2">CBS 223.65</strain>
    </source>
</reference>
<name>A0A067CLD8_SAPPC</name>
<evidence type="ECO:0000313" key="1">
    <source>
        <dbReference type="EMBL" id="KDO27617.1"/>
    </source>
</evidence>
<dbReference type="Proteomes" id="UP000030745">
    <property type="component" value="Unassembled WGS sequence"/>
</dbReference>
<gene>
    <name evidence="1" type="ORF">SPRG_06887</name>
</gene>
<dbReference type="EMBL" id="KK583216">
    <property type="protein sequence ID" value="KDO27617.1"/>
    <property type="molecule type" value="Genomic_DNA"/>
</dbReference>